<dbReference type="CDD" id="cd00028">
    <property type="entry name" value="B_lectin"/>
    <property type="match status" value="1"/>
</dbReference>
<evidence type="ECO:0000256" key="2">
    <source>
        <dbReference type="ARBA" id="ARBA00023157"/>
    </source>
</evidence>
<name>A0AAW0LJU7_QUESU</name>
<keyword evidence="3" id="KW-0325">Glycoprotein</keyword>
<keyword evidence="2" id="KW-1015">Disulfide bond</keyword>
<keyword evidence="1 4" id="KW-0732">Signal</keyword>
<sequence length="522" mass="58440">MASNQNLHNIIFLLIFSCLLTFFAEARDTLKAGDSLNSSSYLVSSKGAFTLGFFHPCINTNNSYLGIWFTNDQKKRVWVGNRNASVVNTAVLTLETTGSLKIMAQGVDAVTLSPAQVTNYNSTNTISATLLDSGNFVLQELNSNGTLIRVLWQSFDKPTDSLLPEMKLGINHKNRSAWSLTSWLNDLIPAPGPFSLEWDPKGHQMIIRRHGVEFWTSGVLKGDTFEFISDKSKGMYNFSVVSNEDEEYLSYTNMKQGGQSAWFLSFGGKLLSFDGSYVAETENCNGYNTDGGCKRWLPSCRHHDDMFDKRSGYFIHGQDHTYSDTNTSHTLNDCKVACWNQCDCDAYTSLYDNQTGCKFWINKGEFFHDLSGAIPPIYVLIPKPSQFGGQSAWFLSFGGKLLSFDGSYVAETENCNGYNTDGGCKRWLPSCRRHDDMFDKRSGYFIHGPDHTSLDTNTSHTLNDCKVACWNQCGCDAYTSLYDNQTGCKFWINKGEFFHDLSGAIPPIYVLIPKPSQFALNS</sequence>
<gene>
    <name evidence="7" type="primary">CES101_8</name>
    <name evidence="7" type="ORF">CFP56_044042</name>
</gene>
<dbReference type="InterPro" id="IPR036426">
    <property type="entry name" value="Bulb-type_lectin_dom_sf"/>
</dbReference>
<comment type="caution">
    <text evidence="7">The sequence shown here is derived from an EMBL/GenBank/DDBJ whole genome shotgun (WGS) entry which is preliminary data.</text>
</comment>
<protein>
    <submittedName>
        <fullName evidence="7">G-type lectin s-receptor-like serine/threonine-protein kinase ces101</fullName>
    </submittedName>
</protein>
<dbReference type="AlphaFoldDB" id="A0AAW0LJU7"/>
<dbReference type="InterPro" id="IPR001480">
    <property type="entry name" value="Bulb-type_lectin_dom"/>
</dbReference>
<feature type="chain" id="PRO_5043362400" evidence="4">
    <location>
        <begin position="27"/>
        <end position="522"/>
    </location>
</feature>
<dbReference type="InterPro" id="IPR003609">
    <property type="entry name" value="Pan_app"/>
</dbReference>
<feature type="signal peptide" evidence="4">
    <location>
        <begin position="1"/>
        <end position="26"/>
    </location>
</feature>
<proteinExistence type="predicted"/>
<keyword evidence="8" id="KW-1185">Reference proteome</keyword>
<dbReference type="EMBL" id="PKMF04000097">
    <property type="protein sequence ID" value="KAK7850686.1"/>
    <property type="molecule type" value="Genomic_DNA"/>
</dbReference>
<dbReference type="Gene3D" id="2.90.10.10">
    <property type="entry name" value="Bulb-type lectin domain"/>
    <property type="match status" value="1"/>
</dbReference>
<dbReference type="PANTHER" id="PTHR32444:SF226">
    <property type="entry name" value="BULB-TYPE LECTIN DOMAIN-CONTAINING PROTEIN"/>
    <property type="match status" value="1"/>
</dbReference>
<feature type="domain" description="Apple" evidence="6">
    <location>
        <begin position="431"/>
        <end position="502"/>
    </location>
</feature>
<organism evidence="7 8">
    <name type="scientific">Quercus suber</name>
    <name type="common">Cork oak</name>
    <dbReference type="NCBI Taxonomy" id="58331"/>
    <lineage>
        <taxon>Eukaryota</taxon>
        <taxon>Viridiplantae</taxon>
        <taxon>Streptophyta</taxon>
        <taxon>Embryophyta</taxon>
        <taxon>Tracheophyta</taxon>
        <taxon>Spermatophyta</taxon>
        <taxon>Magnoliopsida</taxon>
        <taxon>eudicotyledons</taxon>
        <taxon>Gunneridae</taxon>
        <taxon>Pentapetalae</taxon>
        <taxon>rosids</taxon>
        <taxon>fabids</taxon>
        <taxon>Fagales</taxon>
        <taxon>Fagaceae</taxon>
        <taxon>Quercus</taxon>
    </lineage>
</organism>
<evidence type="ECO:0000259" key="6">
    <source>
        <dbReference type="PROSITE" id="PS50948"/>
    </source>
</evidence>
<accession>A0AAW0LJU7</accession>
<dbReference type="Proteomes" id="UP000237347">
    <property type="component" value="Unassembled WGS sequence"/>
</dbReference>
<dbReference type="Pfam" id="PF01453">
    <property type="entry name" value="B_lectin"/>
    <property type="match status" value="1"/>
</dbReference>
<dbReference type="PANTHER" id="PTHR32444">
    <property type="entry name" value="BULB-TYPE LECTIN DOMAIN-CONTAINING PROTEIN"/>
    <property type="match status" value="1"/>
</dbReference>
<evidence type="ECO:0000313" key="8">
    <source>
        <dbReference type="Proteomes" id="UP000237347"/>
    </source>
</evidence>
<reference evidence="7 8" key="1">
    <citation type="journal article" date="2018" name="Sci. Data">
        <title>The draft genome sequence of cork oak.</title>
        <authorList>
            <person name="Ramos A.M."/>
            <person name="Usie A."/>
            <person name="Barbosa P."/>
            <person name="Barros P.M."/>
            <person name="Capote T."/>
            <person name="Chaves I."/>
            <person name="Simoes F."/>
            <person name="Abreu I."/>
            <person name="Carrasquinho I."/>
            <person name="Faro C."/>
            <person name="Guimaraes J.B."/>
            <person name="Mendonca D."/>
            <person name="Nobrega F."/>
            <person name="Rodrigues L."/>
            <person name="Saibo N.J.M."/>
            <person name="Varela M.C."/>
            <person name="Egas C."/>
            <person name="Matos J."/>
            <person name="Miguel C.M."/>
            <person name="Oliveira M.M."/>
            <person name="Ricardo C.P."/>
            <person name="Goncalves S."/>
        </authorList>
    </citation>
    <scope>NUCLEOTIDE SEQUENCE [LARGE SCALE GENOMIC DNA]</scope>
    <source>
        <strain evidence="8">cv. HL8</strain>
    </source>
</reference>
<evidence type="ECO:0000256" key="3">
    <source>
        <dbReference type="ARBA" id="ARBA00023180"/>
    </source>
</evidence>
<dbReference type="PROSITE" id="PS50927">
    <property type="entry name" value="BULB_LECTIN"/>
    <property type="match status" value="1"/>
</dbReference>
<dbReference type="Pfam" id="PF08276">
    <property type="entry name" value="PAN_2"/>
    <property type="match status" value="2"/>
</dbReference>
<evidence type="ECO:0000256" key="4">
    <source>
        <dbReference type="SAM" id="SignalP"/>
    </source>
</evidence>
<dbReference type="SUPFAM" id="SSF51110">
    <property type="entry name" value="alpha-D-mannose-specific plant lectins"/>
    <property type="match status" value="1"/>
</dbReference>
<evidence type="ECO:0000313" key="7">
    <source>
        <dbReference type="EMBL" id="KAK7850686.1"/>
    </source>
</evidence>
<feature type="domain" description="Apple" evidence="6">
    <location>
        <begin position="300"/>
        <end position="371"/>
    </location>
</feature>
<evidence type="ECO:0000259" key="5">
    <source>
        <dbReference type="PROSITE" id="PS50927"/>
    </source>
</evidence>
<dbReference type="PROSITE" id="PS50948">
    <property type="entry name" value="PAN"/>
    <property type="match status" value="2"/>
</dbReference>
<feature type="domain" description="Bulb-type lectin" evidence="5">
    <location>
        <begin position="27"/>
        <end position="151"/>
    </location>
</feature>
<evidence type="ECO:0000256" key="1">
    <source>
        <dbReference type="ARBA" id="ARBA00022729"/>
    </source>
</evidence>
<dbReference type="SMART" id="SM00108">
    <property type="entry name" value="B_lectin"/>
    <property type="match status" value="1"/>
</dbReference>
<dbReference type="GO" id="GO:0016301">
    <property type="term" value="F:kinase activity"/>
    <property type="evidence" value="ECO:0007669"/>
    <property type="project" value="UniProtKB-KW"/>
</dbReference>